<dbReference type="InterPro" id="IPR041123">
    <property type="entry name" value="CRM1_repeat"/>
</dbReference>
<dbReference type="GO" id="GO:0005049">
    <property type="term" value="F:nuclear export signal receptor activity"/>
    <property type="evidence" value="ECO:0007669"/>
    <property type="project" value="InterPro"/>
</dbReference>
<dbReference type="GO" id="GO:0000055">
    <property type="term" value="P:ribosomal large subunit export from nucleus"/>
    <property type="evidence" value="ECO:0007669"/>
    <property type="project" value="TreeGrafter"/>
</dbReference>
<dbReference type="Pfam" id="PF08767">
    <property type="entry name" value="CRM1_C"/>
    <property type="match status" value="1"/>
</dbReference>
<dbReference type="OrthoDB" id="27218at2759"/>
<evidence type="ECO:0000256" key="3">
    <source>
        <dbReference type="ARBA" id="ARBA00022448"/>
    </source>
</evidence>
<dbReference type="InterPro" id="IPR045065">
    <property type="entry name" value="XPO1/5"/>
</dbReference>
<comment type="similarity">
    <text evidence="2">Belongs to the exportin family.</text>
</comment>
<accession>K8F251</accession>
<dbReference type="PANTHER" id="PTHR11223">
    <property type="entry name" value="EXPORTIN 1/5"/>
    <property type="match status" value="1"/>
</dbReference>
<dbReference type="Pfam" id="PF18777">
    <property type="entry name" value="CRM1_repeat"/>
    <property type="match status" value="1"/>
</dbReference>
<dbReference type="AlphaFoldDB" id="K8F251"/>
<dbReference type="GO" id="GO:0005737">
    <property type="term" value="C:cytoplasm"/>
    <property type="evidence" value="ECO:0007669"/>
    <property type="project" value="TreeGrafter"/>
</dbReference>
<keyword evidence="4" id="KW-0653">Protein transport</keyword>
<keyword evidence="3" id="KW-0813">Transport</keyword>
<evidence type="ECO:0000313" key="7">
    <source>
        <dbReference type="EMBL" id="CCO15613.1"/>
    </source>
</evidence>
<evidence type="ECO:0000256" key="2">
    <source>
        <dbReference type="ARBA" id="ARBA00009466"/>
    </source>
</evidence>
<evidence type="ECO:0000313" key="8">
    <source>
        <dbReference type="Proteomes" id="UP000198341"/>
    </source>
</evidence>
<dbReference type="InterPro" id="IPR011989">
    <property type="entry name" value="ARM-like"/>
</dbReference>
<evidence type="ECO:0000256" key="4">
    <source>
        <dbReference type="ARBA" id="ARBA00022927"/>
    </source>
</evidence>
<dbReference type="EMBL" id="FO082276">
    <property type="protein sequence ID" value="CCO15613.1"/>
    <property type="molecule type" value="Genomic_DNA"/>
</dbReference>
<dbReference type="GO" id="GO:0031267">
    <property type="term" value="F:small GTPase binding"/>
    <property type="evidence" value="ECO:0007669"/>
    <property type="project" value="InterPro"/>
</dbReference>
<dbReference type="SMART" id="SM00913">
    <property type="entry name" value="IBN_N"/>
    <property type="match status" value="1"/>
</dbReference>
<evidence type="ECO:0000259" key="6">
    <source>
        <dbReference type="PROSITE" id="PS50166"/>
    </source>
</evidence>
<dbReference type="InterPro" id="IPR016024">
    <property type="entry name" value="ARM-type_fold"/>
</dbReference>
<dbReference type="STRING" id="41875.K8F251"/>
<organism evidence="7 8">
    <name type="scientific">Bathycoccus prasinos</name>
    <dbReference type="NCBI Taxonomy" id="41875"/>
    <lineage>
        <taxon>Eukaryota</taxon>
        <taxon>Viridiplantae</taxon>
        <taxon>Chlorophyta</taxon>
        <taxon>Mamiellophyceae</taxon>
        <taxon>Mamiellales</taxon>
        <taxon>Bathycoccaceae</taxon>
        <taxon>Bathycoccus</taxon>
    </lineage>
</organism>
<dbReference type="InterPro" id="IPR013598">
    <property type="entry name" value="Exportin-1/Importin-b-like"/>
</dbReference>
<dbReference type="PROSITE" id="PS50166">
    <property type="entry name" value="IMPORTIN_B_NT"/>
    <property type="match status" value="1"/>
</dbReference>
<sequence length="1087" mass="123220">MSSSNASFPGSETLLDFAQPFDVTVLDAVVNAFYSPGGNPQLRAEAEQIMKQMQEHEHSWTRVDGILEHSKSANTKFFALQILDSVIKFRWGSLPLEQREGIKNFISNLVISLSGDEQLFRKERAYVTKINNVLVQIVKHDWPHRWPSFIPDLVGAAKMSESLCENCLNILKLLSEEVFDFSRGEMTQDKIKSLKTSLNAEFAMIHELCEFVLTNSQKPELISQTLVTLHAFLTWIPLGYIFESPLLETLLRLFPNPTYRNVVLQCLAEIGSLLVDAQYNGKFVAMYTELMNHLATALPRNTNIPEAYANGSDDEQAFVQNLAIFFTQFFKAHVKLLETTPELQSGLLNGLEYLLNISYVDEPEVFKVCLDYWHALVCDLFQASDSGTGSGGQDGFPNAVDFTFGAPAGGGAQQNGSSSGSQRRALYSAPMSKLRMLMISRMAKPEEVLIVEDENGNIVRETLKDNDVLVQYKIMRETLIYLAHLDHKDTEQQMLEKLSNQLNGREYTWNTLNTLCWAIGSISGSMQEDQENRFLVTAIRDLLNLCEIMRGKDHKAVIASNIMYVVGQYPRFLRLHWKFLKTVVNKLFEFMHETHPGVQDMACDTFLKITIKCKRKFVITQVGEHEPFVEELLRGLTNTIRDLEPHQVHIFYEAVGHMVSSELNLAKKEEYVQRLMTPPNETWNLIMTQARQSSESLKSQEVIKNILNILKTNTHCCISLGQPFQNQMSLIYGDLLNVYKLYSELISAAIAEGGPYASKSSFVKLTRSVKRECLRLIETFVEGCEDPHLVAQQLVPLMYDPILGDYARNVPDARDAEVLSLFAAIVKKVKGAMIDEIPKIFDAVFECTLGMITVNFEDYPDHRLKFFSLLREVTNHCFRAIATLSPEHLKLVIDSIVWAFRHTERNVADEGLHLLLEMMKYFQMSEFCNAFYQSFYLTLLSEIFAVLTDGFHKPGFKLHALLLQNLFTVADSPERLTASLCPPEKQGQYSSNAHFIKDHVATLLAGSFPNMSAGDVERFASGMMEYKSDLVQFKNHLRDFLVASKQFSTADFAEEEKARLAEVAKERLAAVPGMIAPNELNMDDDED</sequence>
<dbReference type="Pfam" id="PF18787">
    <property type="entry name" value="CRM1_repeat_3"/>
    <property type="match status" value="1"/>
</dbReference>
<gene>
    <name evidence="7" type="ORF">Bathy03g02310</name>
</gene>
<dbReference type="SMART" id="SM01102">
    <property type="entry name" value="CRM1_C"/>
    <property type="match status" value="1"/>
</dbReference>
<protein>
    <submittedName>
        <fullName evidence="7">Exportin-1</fullName>
    </submittedName>
</protein>
<dbReference type="InterPro" id="IPR040485">
    <property type="entry name" value="XPO1_repeat_3"/>
</dbReference>
<feature type="domain" description="Importin N-terminal" evidence="6">
    <location>
        <begin position="46"/>
        <end position="112"/>
    </location>
</feature>
<dbReference type="Gene3D" id="1.25.10.10">
    <property type="entry name" value="Leucine-rich Repeat Variant"/>
    <property type="match status" value="1"/>
</dbReference>
<dbReference type="InterPro" id="IPR001494">
    <property type="entry name" value="Importin-beta_N"/>
</dbReference>
<dbReference type="FunFam" id="1.25.10.10:FF:000022">
    <property type="entry name" value="protein EXPORTIN 1A"/>
    <property type="match status" value="1"/>
</dbReference>
<dbReference type="InterPro" id="IPR041235">
    <property type="entry name" value="Exp1_repeat_2"/>
</dbReference>
<dbReference type="Pfam" id="PF08389">
    <property type="entry name" value="Xpo1"/>
    <property type="match status" value="1"/>
</dbReference>
<proteinExistence type="inferred from homology"/>
<dbReference type="KEGG" id="bpg:Bathy03g02310"/>
<evidence type="ECO:0000256" key="5">
    <source>
        <dbReference type="ARBA" id="ARBA00023242"/>
    </source>
</evidence>
<comment type="subcellular location">
    <subcellularLocation>
        <location evidence="1">Nucleus membrane</location>
        <topology evidence="1">Peripheral membrane protein</topology>
        <orientation evidence="1">Nucleoplasmic side</orientation>
    </subcellularLocation>
</comment>
<dbReference type="GO" id="GO:0031965">
    <property type="term" value="C:nuclear membrane"/>
    <property type="evidence" value="ECO:0007669"/>
    <property type="project" value="UniProtKB-SubCell"/>
</dbReference>
<dbReference type="GO" id="GO:0006611">
    <property type="term" value="P:protein export from nucleus"/>
    <property type="evidence" value="ECO:0007669"/>
    <property type="project" value="InterPro"/>
</dbReference>
<dbReference type="GeneID" id="19016768"/>
<dbReference type="Pfam" id="PF03810">
    <property type="entry name" value="IBN_N"/>
    <property type="match status" value="1"/>
</dbReference>
<dbReference type="eggNOG" id="KOG2020">
    <property type="taxonomic scope" value="Eukaryota"/>
</dbReference>
<dbReference type="Proteomes" id="UP000198341">
    <property type="component" value="Chromosome 3"/>
</dbReference>
<dbReference type="GO" id="GO:0000056">
    <property type="term" value="P:ribosomal small subunit export from nucleus"/>
    <property type="evidence" value="ECO:0007669"/>
    <property type="project" value="TreeGrafter"/>
</dbReference>
<name>K8F251_9CHLO</name>
<reference evidence="7 8" key="1">
    <citation type="submission" date="2011-10" db="EMBL/GenBank/DDBJ databases">
        <authorList>
            <person name="Genoscope - CEA"/>
        </authorList>
    </citation>
    <scope>NUCLEOTIDE SEQUENCE [LARGE SCALE GENOMIC DNA]</scope>
    <source>
        <strain evidence="7 8">RCC 1105</strain>
    </source>
</reference>
<dbReference type="Pfam" id="PF18784">
    <property type="entry name" value="CRM1_repeat_2"/>
    <property type="match status" value="1"/>
</dbReference>
<dbReference type="SUPFAM" id="SSF48371">
    <property type="entry name" value="ARM repeat"/>
    <property type="match status" value="1"/>
</dbReference>
<dbReference type="PANTHER" id="PTHR11223:SF2">
    <property type="entry name" value="EXPORTIN-1"/>
    <property type="match status" value="1"/>
</dbReference>
<dbReference type="RefSeq" id="XP_007514176.1">
    <property type="nucleotide sequence ID" value="XM_007514114.1"/>
</dbReference>
<keyword evidence="5" id="KW-0539">Nucleus</keyword>
<evidence type="ECO:0000256" key="1">
    <source>
        <dbReference type="ARBA" id="ARBA00004620"/>
    </source>
</evidence>
<keyword evidence="8" id="KW-1185">Reference proteome</keyword>
<dbReference type="InterPro" id="IPR014877">
    <property type="entry name" value="XPO1_C_dom"/>
</dbReference>